<comment type="caution">
    <text evidence="1">The sequence shown here is derived from an EMBL/GenBank/DDBJ whole genome shotgun (WGS) entry which is preliminary data.</text>
</comment>
<name>A0AA38BVV8_TAXCH</name>
<keyword evidence="2" id="KW-1185">Reference proteome</keyword>
<sequence>VQHNDCPNKQIKVQIDVVHAGETHIKHEEVSIEEIKDVINGHKSPDEAEVCHAHHEEDVVTEEFEEVTTAAEDNEEHSGK</sequence>
<reference evidence="1 2" key="1">
    <citation type="journal article" date="2021" name="Nat. Plants">
        <title>The Taxus genome provides insights into paclitaxel biosynthesis.</title>
        <authorList>
            <person name="Xiong X."/>
            <person name="Gou J."/>
            <person name="Liao Q."/>
            <person name="Li Y."/>
            <person name="Zhou Q."/>
            <person name="Bi G."/>
            <person name="Li C."/>
            <person name="Du R."/>
            <person name="Wang X."/>
            <person name="Sun T."/>
            <person name="Guo L."/>
            <person name="Liang H."/>
            <person name="Lu P."/>
            <person name="Wu Y."/>
            <person name="Zhang Z."/>
            <person name="Ro D.K."/>
            <person name="Shang Y."/>
            <person name="Huang S."/>
            <person name="Yan J."/>
        </authorList>
    </citation>
    <scope>NUCLEOTIDE SEQUENCE [LARGE SCALE GENOMIC DNA]</scope>
    <source>
        <strain evidence="1">Ta-2019</strain>
    </source>
</reference>
<proteinExistence type="predicted"/>
<feature type="non-terminal residue" evidence="1">
    <location>
        <position position="1"/>
    </location>
</feature>
<feature type="non-terminal residue" evidence="1">
    <location>
        <position position="80"/>
    </location>
</feature>
<organism evidence="1 2">
    <name type="scientific">Taxus chinensis</name>
    <name type="common">Chinese yew</name>
    <name type="synonym">Taxus wallichiana var. chinensis</name>
    <dbReference type="NCBI Taxonomy" id="29808"/>
    <lineage>
        <taxon>Eukaryota</taxon>
        <taxon>Viridiplantae</taxon>
        <taxon>Streptophyta</taxon>
        <taxon>Embryophyta</taxon>
        <taxon>Tracheophyta</taxon>
        <taxon>Spermatophyta</taxon>
        <taxon>Pinopsida</taxon>
        <taxon>Pinidae</taxon>
        <taxon>Conifers II</taxon>
        <taxon>Cupressales</taxon>
        <taxon>Taxaceae</taxon>
        <taxon>Taxus</taxon>
    </lineage>
</organism>
<dbReference type="Proteomes" id="UP000824469">
    <property type="component" value="Unassembled WGS sequence"/>
</dbReference>
<protein>
    <submittedName>
        <fullName evidence="1">Uncharacterized protein</fullName>
    </submittedName>
</protein>
<gene>
    <name evidence="1" type="ORF">KI387_034787</name>
</gene>
<dbReference type="AlphaFoldDB" id="A0AA38BVV8"/>
<dbReference type="EMBL" id="JAHRHJ020003813">
    <property type="protein sequence ID" value="KAH9290670.1"/>
    <property type="molecule type" value="Genomic_DNA"/>
</dbReference>
<evidence type="ECO:0000313" key="1">
    <source>
        <dbReference type="EMBL" id="KAH9290670.1"/>
    </source>
</evidence>
<accession>A0AA38BVV8</accession>
<evidence type="ECO:0000313" key="2">
    <source>
        <dbReference type="Proteomes" id="UP000824469"/>
    </source>
</evidence>